<dbReference type="EMBL" id="LR877149">
    <property type="protein sequence ID" value="CAD2215457.1"/>
    <property type="molecule type" value="Genomic_DNA"/>
</dbReference>
<dbReference type="Proteomes" id="UP000515908">
    <property type="component" value="Chromosome 05"/>
</dbReference>
<organism evidence="2 3">
    <name type="scientific">Angomonas deanei</name>
    <dbReference type="NCBI Taxonomy" id="59799"/>
    <lineage>
        <taxon>Eukaryota</taxon>
        <taxon>Discoba</taxon>
        <taxon>Euglenozoa</taxon>
        <taxon>Kinetoplastea</taxon>
        <taxon>Metakinetoplastina</taxon>
        <taxon>Trypanosomatida</taxon>
        <taxon>Trypanosomatidae</taxon>
        <taxon>Strigomonadinae</taxon>
        <taxon>Angomonas</taxon>
    </lineage>
</organism>
<dbReference type="AlphaFoldDB" id="A0A7G2C9B5"/>
<accession>A0A7G2C9B5</accession>
<name>A0A7G2C9B5_9TRYP</name>
<feature type="transmembrane region" description="Helical" evidence="1">
    <location>
        <begin position="20"/>
        <end position="42"/>
    </location>
</feature>
<gene>
    <name evidence="2" type="ORF">ADEAN_000291200</name>
</gene>
<evidence type="ECO:0000256" key="1">
    <source>
        <dbReference type="SAM" id="Phobius"/>
    </source>
</evidence>
<keyword evidence="1" id="KW-1133">Transmembrane helix</keyword>
<keyword evidence="1" id="KW-0472">Membrane</keyword>
<evidence type="ECO:0000313" key="3">
    <source>
        <dbReference type="Proteomes" id="UP000515908"/>
    </source>
</evidence>
<proteinExistence type="predicted"/>
<keyword evidence="1" id="KW-0812">Transmembrane</keyword>
<reference evidence="2 3" key="1">
    <citation type="submission" date="2020-08" db="EMBL/GenBank/DDBJ databases">
        <authorList>
            <person name="Newling K."/>
            <person name="Davey J."/>
            <person name="Forrester S."/>
        </authorList>
    </citation>
    <scope>NUCLEOTIDE SEQUENCE [LARGE SCALE GENOMIC DNA]</scope>
    <source>
        <strain evidence="3">Crithidia deanei Carvalho (ATCC PRA-265)</strain>
    </source>
</reference>
<evidence type="ECO:0000313" key="2">
    <source>
        <dbReference type="EMBL" id="CAD2215457.1"/>
    </source>
</evidence>
<sequence length="99" mass="11515">MFETVFEVVYFNPALSSLERYIAMGTAVMPVFALALFTYVNLRMTANEHSKFWKYVNTERRILYTFFSGSSAERGMSARERAEVEQLLQSERAPRSALW</sequence>
<dbReference type="VEuPathDB" id="TriTrypDB:ADEAN_000291200"/>
<protein>
    <submittedName>
        <fullName evidence="2">Uncharacterized protein</fullName>
    </submittedName>
</protein>
<keyword evidence="3" id="KW-1185">Reference proteome</keyword>